<evidence type="ECO:0000256" key="1">
    <source>
        <dbReference type="ARBA" id="ARBA00001974"/>
    </source>
</evidence>
<dbReference type="EMBL" id="FOUB01000005">
    <property type="protein sequence ID" value="SFL85058.1"/>
    <property type="molecule type" value="Genomic_DNA"/>
</dbReference>
<dbReference type="AlphaFoldDB" id="A0A1I4L1Z9"/>
<keyword evidence="2" id="KW-0285">Flavoprotein</keyword>
<evidence type="ECO:0000256" key="2">
    <source>
        <dbReference type="ARBA" id="ARBA00022630"/>
    </source>
</evidence>
<sequence length="563" mass="61652">MGIITTKLDEKLSVTGQISLDDLSEIAAAGYKSVICNRPDYEGGETQPTSTQLEQAARSLGLQFVYLPVEIGAVSIEKSEAFRKLLIELQKPVLAFCKSGSRPKALYEMSRQKQEKPKGETETVTAACSWTGEAPATTPLPPPAEEKLLPVIPACNWGNAFDIVVVGGGAAGIGITASLLHRQPSLRIAIIEPSDKHYYQPAWTLVGGGAFEIAETVRNMADVIPPKAEWIQVAASGFDPDQNLVHLVDDRWIGYQQLIVCPGIRLAWEKIEGIQQTLGKNGVTSNYQFELAPYTWSLTQNLKKGKALFTQPPMPIKCAGAPQKAMYLSCDHWLHQGVLDSIEVEFNNASAVLFGVADFVPSLMKYVQRYHAKLVFNSNLVKVDGDHRIATFEIKDSEGKISRVDKSFDMLHVTPPQVAPDFLSNSPLADAAGFCEVNPKTLQHVRYSNIFSLGDACSSPNAKTAAAARKQIVVVADNLLAAREGKELPDVYDGYGACPLTVEKGKVILAEFGFGGKLLPTFPLDPTVPRRFAWFLKAKVFPWLYWNGMLKGREWLTRSTGVS</sequence>
<dbReference type="Gene3D" id="3.50.50.60">
    <property type="entry name" value="FAD/NAD(P)-binding domain"/>
    <property type="match status" value="2"/>
</dbReference>
<dbReference type="NCBIfam" id="TIGR01244">
    <property type="entry name" value="TIGR01244 family sulfur transferase"/>
    <property type="match status" value="1"/>
</dbReference>
<keyword evidence="3" id="KW-0874">Quinone</keyword>
<evidence type="ECO:0000313" key="8">
    <source>
        <dbReference type="EMBL" id="SFL85058.1"/>
    </source>
</evidence>
<evidence type="ECO:0000256" key="6">
    <source>
        <dbReference type="ARBA" id="ARBA00023002"/>
    </source>
</evidence>
<keyword evidence="9" id="KW-1185">Reference proteome</keyword>
<evidence type="ECO:0000259" key="7">
    <source>
        <dbReference type="Pfam" id="PF04273"/>
    </source>
</evidence>
<keyword evidence="4" id="KW-0274">FAD</keyword>
<organism evidence="8 9">
    <name type="scientific">Nitrosomonas communis</name>
    <dbReference type="NCBI Taxonomy" id="44574"/>
    <lineage>
        <taxon>Bacteria</taxon>
        <taxon>Pseudomonadati</taxon>
        <taxon>Pseudomonadota</taxon>
        <taxon>Betaproteobacteria</taxon>
        <taxon>Nitrosomonadales</taxon>
        <taxon>Nitrosomonadaceae</taxon>
        <taxon>Nitrosomonas</taxon>
    </lineage>
</organism>
<dbReference type="GO" id="GO:0070221">
    <property type="term" value="P:sulfide oxidation, using sulfide:quinone oxidoreductase"/>
    <property type="evidence" value="ECO:0007669"/>
    <property type="project" value="TreeGrafter"/>
</dbReference>
<dbReference type="FunFam" id="3.50.50.60:FF:000034">
    <property type="entry name" value="sulfide:quinone oxidoreductase, mitochondrial"/>
    <property type="match status" value="1"/>
</dbReference>
<comment type="cofactor">
    <cofactor evidence="1">
        <name>FAD</name>
        <dbReference type="ChEBI" id="CHEBI:57692"/>
    </cofactor>
</comment>
<keyword evidence="6" id="KW-0560">Oxidoreductase</keyword>
<dbReference type="RefSeq" id="WP_074903784.1">
    <property type="nucleotide sequence ID" value="NZ_FOUB01000005.1"/>
</dbReference>
<dbReference type="PANTHER" id="PTHR10632:SF2">
    <property type="entry name" value="SULFIDE:QUINONE OXIDOREDUCTASE, MITOCHONDRIAL"/>
    <property type="match status" value="1"/>
</dbReference>
<evidence type="ECO:0000256" key="3">
    <source>
        <dbReference type="ARBA" id="ARBA00022719"/>
    </source>
</evidence>
<accession>A0A1I4L1Z9</accession>
<proteinExistence type="predicted"/>
<feature type="domain" description="Beta-lactamase hydrolase-like protein phosphatase-like" evidence="7">
    <location>
        <begin position="8"/>
        <end position="111"/>
    </location>
</feature>
<dbReference type="Pfam" id="PF04273">
    <property type="entry name" value="BLH_phosphatase"/>
    <property type="match status" value="1"/>
</dbReference>
<dbReference type="PANTHER" id="PTHR10632">
    <property type="entry name" value="SULFIDE:QUINONE OXIDOREDUCTASE"/>
    <property type="match status" value="1"/>
</dbReference>
<protein>
    <submittedName>
        <fullName evidence="8">Sulfide:quinone oxidoreductase</fullName>
    </submittedName>
</protein>
<reference evidence="9" key="1">
    <citation type="submission" date="2016-10" db="EMBL/GenBank/DDBJ databases">
        <authorList>
            <person name="Varghese N."/>
            <person name="Submissions S."/>
        </authorList>
    </citation>
    <scope>NUCLEOTIDE SEQUENCE [LARGE SCALE GENOMIC DNA]</scope>
    <source>
        <strain evidence="9">Nm44</strain>
    </source>
</reference>
<dbReference type="Gene3D" id="3.90.190.10">
    <property type="entry name" value="Protein tyrosine phosphatase superfamily"/>
    <property type="match status" value="1"/>
</dbReference>
<dbReference type="InterPro" id="IPR005939">
    <property type="entry name" value="BLH_phosphatase-like"/>
</dbReference>
<evidence type="ECO:0000256" key="4">
    <source>
        <dbReference type="ARBA" id="ARBA00022827"/>
    </source>
</evidence>
<dbReference type="GO" id="GO:0071949">
    <property type="term" value="F:FAD binding"/>
    <property type="evidence" value="ECO:0007669"/>
    <property type="project" value="TreeGrafter"/>
</dbReference>
<dbReference type="InterPro" id="IPR015904">
    <property type="entry name" value="Sulphide_quinone_reductase"/>
</dbReference>
<keyword evidence="5" id="KW-0809">Transit peptide</keyword>
<dbReference type="SUPFAM" id="SSF51905">
    <property type="entry name" value="FAD/NAD(P)-binding domain"/>
    <property type="match status" value="2"/>
</dbReference>
<evidence type="ECO:0000256" key="5">
    <source>
        <dbReference type="ARBA" id="ARBA00022946"/>
    </source>
</evidence>
<dbReference type="GO" id="GO:0070224">
    <property type="term" value="F:sulfide:quinone oxidoreductase activity"/>
    <property type="evidence" value="ECO:0007669"/>
    <property type="project" value="TreeGrafter"/>
</dbReference>
<dbReference type="GO" id="GO:0048038">
    <property type="term" value="F:quinone binding"/>
    <property type="evidence" value="ECO:0007669"/>
    <property type="project" value="UniProtKB-KW"/>
</dbReference>
<dbReference type="OrthoDB" id="9802771at2"/>
<name>A0A1I4L1Z9_9PROT</name>
<dbReference type="GO" id="GO:0016787">
    <property type="term" value="F:hydrolase activity"/>
    <property type="evidence" value="ECO:0007669"/>
    <property type="project" value="InterPro"/>
</dbReference>
<dbReference type="InterPro" id="IPR036188">
    <property type="entry name" value="FAD/NAD-bd_sf"/>
</dbReference>
<dbReference type="Proteomes" id="UP000183287">
    <property type="component" value="Unassembled WGS sequence"/>
</dbReference>
<dbReference type="STRING" id="44574.AAW31_08615"/>
<dbReference type="InterPro" id="IPR029021">
    <property type="entry name" value="Prot-tyrosine_phosphatase-like"/>
</dbReference>
<evidence type="ECO:0000313" key="9">
    <source>
        <dbReference type="Proteomes" id="UP000183287"/>
    </source>
</evidence>
<gene>
    <name evidence="8" type="ORF">SAMN05421863_1005116</name>
</gene>